<evidence type="ECO:0000313" key="3">
    <source>
        <dbReference type="Proteomes" id="UP000246964"/>
    </source>
</evidence>
<name>A0A317QDZ5_9GAMM</name>
<sequence length="363" mass="40115">MSLINRFNNQGYQHQHAACLKLCRVAVLLLAVTTTTQVAADQVELSELGQLSLSYHQVTPQSHYTGAALTARVTNFVQSGYPVANMLEVSQQQWLVQQGQQVTHKQPVVQLSGDAVEHFLTEYNAQQQQLEVVAQRYQSNQQLFQKQAISAAQWQEISAAYHSTLLAFEHLDHFYQHIVQINKANNSITLAAPQAGHIDIVANQTILFSVSAAATSRLRGQLATFSKQPTSVSWQQCELAIDYVEQTSQGFTQTWWSIPLTDLPAHCQAPLGSQLSVTPHYQQTVFNVPASSIIRHQQQTYVWQLVQQALVLVPVDIIGKQAMNTTNGAAYLQITSTQLAPNSQVLQQSVGAVYGHFIGLGGE</sequence>
<dbReference type="RefSeq" id="WP_110074923.1">
    <property type="nucleotide sequence ID" value="NZ_QGTT01000001.1"/>
</dbReference>
<proteinExistence type="predicted"/>
<feature type="chain" id="PRO_5016298231" description="Multidrug efflux pump subunit AcrA (Membrane-fusion protein)" evidence="1">
    <location>
        <begin position="40"/>
        <end position="363"/>
    </location>
</feature>
<keyword evidence="1" id="KW-0732">Signal</keyword>
<dbReference type="AlphaFoldDB" id="A0A317QDZ5"/>
<evidence type="ECO:0000313" key="2">
    <source>
        <dbReference type="EMBL" id="PWW16184.1"/>
    </source>
</evidence>
<dbReference type="Proteomes" id="UP000246964">
    <property type="component" value="Unassembled WGS sequence"/>
</dbReference>
<reference evidence="2 3" key="1">
    <citation type="submission" date="2018-05" db="EMBL/GenBank/DDBJ databases">
        <title>Freshwater and sediment microbial communities from various areas in North America, analyzing microbe dynamics in response to fracking.</title>
        <authorList>
            <person name="Lamendella R."/>
        </authorList>
    </citation>
    <scope>NUCLEOTIDE SEQUENCE [LARGE SCALE GENOMIC DNA]</scope>
    <source>
        <strain evidence="2 3">125B1</strain>
    </source>
</reference>
<organism evidence="2 3">
    <name type="scientific">Pseudidiomarina maritima</name>
    <dbReference type="NCBI Taxonomy" id="519453"/>
    <lineage>
        <taxon>Bacteria</taxon>
        <taxon>Pseudomonadati</taxon>
        <taxon>Pseudomonadota</taxon>
        <taxon>Gammaproteobacteria</taxon>
        <taxon>Alteromonadales</taxon>
        <taxon>Idiomarinaceae</taxon>
        <taxon>Pseudidiomarina</taxon>
    </lineage>
</organism>
<accession>A0A317QDZ5</accession>
<evidence type="ECO:0000256" key="1">
    <source>
        <dbReference type="SAM" id="SignalP"/>
    </source>
</evidence>
<dbReference type="OrthoDB" id="5757429at2"/>
<protein>
    <recommendedName>
        <fullName evidence="4">Multidrug efflux pump subunit AcrA (Membrane-fusion protein)</fullName>
    </recommendedName>
</protein>
<dbReference type="EMBL" id="QGTT01000001">
    <property type="protein sequence ID" value="PWW16184.1"/>
    <property type="molecule type" value="Genomic_DNA"/>
</dbReference>
<comment type="caution">
    <text evidence="2">The sequence shown here is derived from an EMBL/GenBank/DDBJ whole genome shotgun (WGS) entry which is preliminary data.</text>
</comment>
<keyword evidence="3" id="KW-1185">Reference proteome</keyword>
<evidence type="ECO:0008006" key="4">
    <source>
        <dbReference type="Google" id="ProtNLM"/>
    </source>
</evidence>
<feature type="signal peptide" evidence="1">
    <location>
        <begin position="1"/>
        <end position="39"/>
    </location>
</feature>
<gene>
    <name evidence="2" type="ORF">DET45_101292</name>
</gene>